<dbReference type="AlphaFoldDB" id="A0A653B4B6"/>
<dbReference type="PANTHER" id="PTHR30273:SF2">
    <property type="entry name" value="PROTEIN FECR"/>
    <property type="match status" value="1"/>
</dbReference>
<dbReference type="PIRSF" id="PIRSF018266">
    <property type="entry name" value="FecR"/>
    <property type="match status" value="1"/>
</dbReference>
<dbReference type="PANTHER" id="PTHR30273">
    <property type="entry name" value="PERIPLASMIC SIGNAL SENSOR AND SIGMA FACTOR ACTIVATOR FECR-RELATED"/>
    <property type="match status" value="1"/>
</dbReference>
<feature type="domain" description="FecR protein" evidence="1">
    <location>
        <begin position="104"/>
        <end position="196"/>
    </location>
</feature>
<accession>A0A653B4B6</accession>
<dbReference type="Pfam" id="PF16220">
    <property type="entry name" value="DUF4880"/>
    <property type="match status" value="1"/>
</dbReference>
<dbReference type="Pfam" id="PF04773">
    <property type="entry name" value="FecR"/>
    <property type="match status" value="1"/>
</dbReference>
<dbReference type="GO" id="GO:0016989">
    <property type="term" value="F:sigma factor antagonist activity"/>
    <property type="evidence" value="ECO:0007669"/>
    <property type="project" value="TreeGrafter"/>
</dbReference>
<dbReference type="InterPro" id="IPR032623">
    <property type="entry name" value="FecR_N"/>
</dbReference>
<protein>
    <submittedName>
        <fullName evidence="3">Iron dicitrate transport regulator FecR</fullName>
    </submittedName>
</protein>
<evidence type="ECO:0000313" key="3">
    <source>
        <dbReference type="EMBL" id="VDN63455.1"/>
    </source>
</evidence>
<dbReference type="EMBL" id="LR130779">
    <property type="protein sequence ID" value="VDN63455.1"/>
    <property type="molecule type" value="Genomic_DNA"/>
</dbReference>
<dbReference type="Gene3D" id="3.55.50.30">
    <property type="match status" value="1"/>
</dbReference>
<organism evidence="3">
    <name type="scientific">Ectopseudomonas oleovorans</name>
    <name type="common">Pseudomonas oleovorans</name>
    <dbReference type="NCBI Taxonomy" id="301"/>
    <lineage>
        <taxon>Bacteria</taxon>
        <taxon>Pseudomonadati</taxon>
        <taxon>Pseudomonadota</taxon>
        <taxon>Gammaproteobacteria</taxon>
        <taxon>Pseudomonadales</taxon>
        <taxon>Pseudomonadaceae</taxon>
        <taxon>Ectopseudomonas</taxon>
    </lineage>
</organism>
<name>A0A653B4B6_ECTOL</name>
<feature type="domain" description="FecR N-terminal" evidence="2">
    <location>
        <begin position="11"/>
        <end position="52"/>
    </location>
</feature>
<dbReference type="InterPro" id="IPR012373">
    <property type="entry name" value="Ferrdict_sens_TM"/>
</dbReference>
<proteinExistence type="predicted"/>
<dbReference type="OrthoDB" id="9798846at2"/>
<dbReference type="Gene3D" id="2.60.120.1440">
    <property type="match status" value="1"/>
</dbReference>
<gene>
    <name evidence="3" type="ORF">POT9AD_2480</name>
</gene>
<evidence type="ECO:0000259" key="1">
    <source>
        <dbReference type="Pfam" id="PF04773"/>
    </source>
</evidence>
<evidence type="ECO:0000259" key="2">
    <source>
        <dbReference type="Pfam" id="PF16220"/>
    </source>
</evidence>
<dbReference type="InterPro" id="IPR006860">
    <property type="entry name" value="FecR"/>
</dbReference>
<sequence>MSEVEPLSLDDQAVDHLLRLHSGTAGARERAEFQRWRRQSAAHEHAAREAEVLWQALGHTQAAARHRRTAQRSWRLPAMAAVLCLALLLGLLAAPRTLVGLYADHSTAVGERRLVQLDDGSRVWLNSGSALSVDFSATRRDVRLYHGEALFEVAKDRQRPFVVSAGDGQVQALGTRFDVDLHGAQAQVTVSEGVVQVDSGGAAPLRLGVGQRVSYRPGVAPGAVQALDPSSASAWQRGKLIFNQRPLGEVLAELERYLPERILLRDEALRRRKISGVFDLDDPQALLTTLERLQPVQITRLPWLILVRPAPRG</sequence>
<reference evidence="3" key="1">
    <citation type="submission" date="2018-11" db="EMBL/GenBank/DDBJ databases">
        <authorList>
            <consortium name="Genoscope - CEA"/>
            <person name="William W."/>
        </authorList>
    </citation>
    <scope>NUCLEOTIDE SEQUENCE [LARGE SCALE GENOMIC DNA]</scope>
    <source>
        <strain evidence="3">T9AD</strain>
    </source>
</reference>